<keyword evidence="2" id="KW-1185">Reference proteome</keyword>
<proteinExistence type="predicted"/>
<comment type="caution">
    <text evidence="1">The sequence shown here is derived from an EMBL/GenBank/DDBJ whole genome shotgun (WGS) entry which is preliminary data.</text>
</comment>
<evidence type="ECO:0000313" key="2">
    <source>
        <dbReference type="Proteomes" id="UP000658131"/>
    </source>
</evidence>
<accession>A0ABR7NJH7</accession>
<organism evidence="1 2">
    <name type="scientific">Yanshouia hominis</name>
    <dbReference type="NCBI Taxonomy" id="2763673"/>
    <lineage>
        <taxon>Bacteria</taxon>
        <taxon>Bacillati</taxon>
        <taxon>Bacillota</taxon>
        <taxon>Clostridia</taxon>
        <taxon>Eubacteriales</taxon>
        <taxon>Oscillospiraceae</taxon>
        <taxon>Yanshouia</taxon>
    </lineage>
</organism>
<protein>
    <submittedName>
        <fullName evidence="1">VanW family protein</fullName>
    </submittedName>
</protein>
<dbReference type="EMBL" id="JACRTB010000012">
    <property type="protein sequence ID" value="MBC8576562.1"/>
    <property type="molecule type" value="Genomic_DNA"/>
</dbReference>
<dbReference type="Pfam" id="PF04294">
    <property type="entry name" value="VanW"/>
    <property type="match status" value="1"/>
</dbReference>
<dbReference type="InterPro" id="IPR007391">
    <property type="entry name" value="Vancomycin_resist_VanW"/>
</dbReference>
<dbReference type="Proteomes" id="UP000658131">
    <property type="component" value="Unassembled WGS sequence"/>
</dbReference>
<sequence>MHDPNGLRTVSRSRLRRCCGQAYYSFRRYLFWLSPGIRFAAFRQTESLPFLYARHQTPLLRRLRDVEMIYQYNKVQNLRVACGRLDGILLHPGETLSYWKQIGRPTYAKGYLDGVILRSGEVTAGCGGGLCQLSNLIYWMTLHTPLTVTERHRHGYDVFPDAGRTQPFGSGATCFYPHGDLMLRNDTQDIFQLRLRVGERFLHGEWRCSSQSRFRYEVVERGHRMQGEWWGGYSRHNELYRLVYTHEGEPLGEEFLAANHAMMMYEPLLGEGETHAGYVK</sequence>
<dbReference type="PANTHER" id="PTHR35788:SF1">
    <property type="entry name" value="EXPORTED PROTEIN"/>
    <property type="match status" value="1"/>
</dbReference>
<dbReference type="PANTHER" id="PTHR35788">
    <property type="entry name" value="EXPORTED PROTEIN-RELATED"/>
    <property type="match status" value="1"/>
</dbReference>
<gene>
    <name evidence="1" type="ORF">H8717_09115</name>
</gene>
<dbReference type="RefSeq" id="WP_262400070.1">
    <property type="nucleotide sequence ID" value="NZ_JACRTB010000012.1"/>
</dbReference>
<dbReference type="InterPro" id="IPR052913">
    <property type="entry name" value="Glycopeptide_resist_protein"/>
</dbReference>
<evidence type="ECO:0000313" key="1">
    <source>
        <dbReference type="EMBL" id="MBC8576562.1"/>
    </source>
</evidence>
<reference evidence="1 2" key="1">
    <citation type="submission" date="2020-08" db="EMBL/GenBank/DDBJ databases">
        <title>Genome public.</title>
        <authorList>
            <person name="Liu C."/>
            <person name="Sun Q."/>
        </authorList>
    </citation>
    <scope>NUCLEOTIDE SEQUENCE [LARGE SCALE GENOMIC DNA]</scope>
    <source>
        <strain evidence="1 2">BX1</strain>
    </source>
</reference>
<name>A0ABR7NJH7_9FIRM</name>